<keyword evidence="3 10" id="KW-0808">Transferase</keyword>
<dbReference type="InterPro" id="IPR017441">
    <property type="entry name" value="Protein_kinase_ATP_BS"/>
</dbReference>
<dbReference type="PROSITE" id="PS00108">
    <property type="entry name" value="PROTEIN_KINASE_ST"/>
    <property type="match status" value="1"/>
</dbReference>
<dbReference type="InterPro" id="IPR008271">
    <property type="entry name" value="Ser/Thr_kinase_AS"/>
</dbReference>
<dbReference type="EC" id="2.7.11.1" evidence="1"/>
<evidence type="ECO:0000256" key="6">
    <source>
        <dbReference type="ARBA" id="ARBA00022840"/>
    </source>
</evidence>
<dbReference type="Pfam" id="PF00069">
    <property type="entry name" value="Pkinase"/>
    <property type="match status" value="1"/>
</dbReference>
<evidence type="ECO:0000256" key="4">
    <source>
        <dbReference type="ARBA" id="ARBA00022741"/>
    </source>
</evidence>
<keyword evidence="8" id="KW-0472">Membrane</keyword>
<evidence type="ECO:0000256" key="7">
    <source>
        <dbReference type="PROSITE-ProRule" id="PRU10141"/>
    </source>
</evidence>
<dbReference type="HOGENOM" id="CLU_000288_63_44_7"/>
<evidence type="ECO:0000259" key="9">
    <source>
        <dbReference type="PROSITE" id="PS50011"/>
    </source>
</evidence>
<name>A9GRD4_SORC5</name>
<dbReference type="KEGG" id="scl:sce0419"/>
<feature type="domain" description="Protein kinase" evidence="9">
    <location>
        <begin position="21"/>
        <end position="296"/>
    </location>
</feature>
<evidence type="ECO:0000256" key="8">
    <source>
        <dbReference type="SAM" id="Phobius"/>
    </source>
</evidence>
<protein>
    <recommendedName>
        <fullName evidence="1">non-specific serine/threonine protein kinase</fullName>
        <ecNumber evidence="1">2.7.11.1</ecNumber>
    </recommendedName>
</protein>
<dbReference type="PANTHER" id="PTHR43289:SF6">
    <property type="entry name" value="SERINE_THREONINE-PROTEIN KINASE NEKL-3"/>
    <property type="match status" value="1"/>
</dbReference>
<feature type="transmembrane region" description="Helical" evidence="8">
    <location>
        <begin position="398"/>
        <end position="421"/>
    </location>
</feature>
<dbReference type="BioCyc" id="SCEL448385:SCE_RS02205-MONOMER"/>
<evidence type="ECO:0000256" key="1">
    <source>
        <dbReference type="ARBA" id="ARBA00012513"/>
    </source>
</evidence>
<keyword evidence="11" id="KW-1185">Reference proteome</keyword>
<dbReference type="SUPFAM" id="SSF56112">
    <property type="entry name" value="Protein kinase-like (PK-like)"/>
    <property type="match status" value="1"/>
</dbReference>
<keyword evidence="2" id="KW-0723">Serine/threonine-protein kinase</keyword>
<organism evidence="10 11">
    <name type="scientific">Sorangium cellulosum (strain So ce56)</name>
    <name type="common">Polyangium cellulosum (strain So ce56)</name>
    <dbReference type="NCBI Taxonomy" id="448385"/>
    <lineage>
        <taxon>Bacteria</taxon>
        <taxon>Pseudomonadati</taxon>
        <taxon>Myxococcota</taxon>
        <taxon>Polyangia</taxon>
        <taxon>Polyangiales</taxon>
        <taxon>Polyangiaceae</taxon>
        <taxon>Sorangium</taxon>
    </lineage>
</organism>
<feature type="binding site" evidence="7">
    <location>
        <position position="50"/>
    </location>
    <ligand>
        <name>ATP</name>
        <dbReference type="ChEBI" id="CHEBI:30616"/>
    </ligand>
</feature>
<sequence>MTSQQPAPDRLPAGHGVASRYTVESVIGEGASGVVYRATRDEDGQRVALKVIHRHLSGTPQIFRRYHREAAILERVEGPHVVRMLDFVEEGGLLVIALEHIDGSSLEELLRDHAPIEIDVAIEIALQICAALETAHAAGVVHRDLKPANVLIERPDGRAGAAPSPFAGRVRVVDFGLAKVVHGEQQTTGLTEKDMIFGTPEYMAPEQVRGEDVDPRSDIYALGCILYEMAVGAVPFSKRTPIAVMTAQIAEQPLPPRASERSGLISAGLEAVILRALAKSPSERHPSARAFADALRACREERRVVHHTPASLADAVSITDLALERTGLDYAAPLQDGASASGVGHVDHVGDPVTRPESAVASTVASTVRRALPESAAAAVRETPAGPAPPAGGTSRELILWTVVAILCAAAGIVVGTLFGAR</sequence>
<keyword evidence="5 10" id="KW-0418">Kinase</keyword>
<dbReference type="PROSITE" id="PS00107">
    <property type="entry name" value="PROTEIN_KINASE_ATP"/>
    <property type="match status" value="1"/>
</dbReference>
<dbReference type="AlphaFoldDB" id="A9GRD4"/>
<dbReference type="GO" id="GO:0004674">
    <property type="term" value="F:protein serine/threonine kinase activity"/>
    <property type="evidence" value="ECO:0007669"/>
    <property type="project" value="UniProtKB-KW"/>
</dbReference>
<dbReference type="InterPro" id="IPR000719">
    <property type="entry name" value="Prot_kinase_dom"/>
</dbReference>
<accession>A9GRD4</accession>
<dbReference type="eggNOG" id="COG0515">
    <property type="taxonomic scope" value="Bacteria"/>
</dbReference>
<keyword evidence="8" id="KW-1133">Transmembrane helix</keyword>
<keyword evidence="8" id="KW-0812">Transmembrane</keyword>
<evidence type="ECO:0000256" key="3">
    <source>
        <dbReference type="ARBA" id="ARBA00022679"/>
    </source>
</evidence>
<gene>
    <name evidence="10" type="ordered locus">sce0419</name>
</gene>
<dbReference type="InterPro" id="IPR011009">
    <property type="entry name" value="Kinase-like_dom_sf"/>
</dbReference>
<dbReference type="GO" id="GO:0005524">
    <property type="term" value="F:ATP binding"/>
    <property type="evidence" value="ECO:0007669"/>
    <property type="project" value="UniProtKB-UniRule"/>
</dbReference>
<dbReference type="STRING" id="448385.sce0419"/>
<dbReference type="Gene3D" id="1.10.510.10">
    <property type="entry name" value="Transferase(Phosphotransferase) domain 1"/>
    <property type="match status" value="1"/>
</dbReference>
<dbReference type="CDD" id="cd14014">
    <property type="entry name" value="STKc_PknB_like"/>
    <property type="match status" value="1"/>
</dbReference>
<evidence type="ECO:0000313" key="10">
    <source>
        <dbReference type="EMBL" id="CAN90576.1"/>
    </source>
</evidence>
<proteinExistence type="predicted"/>
<evidence type="ECO:0000313" key="11">
    <source>
        <dbReference type="Proteomes" id="UP000002139"/>
    </source>
</evidence>
<dbReference type="FunFam" id="1.10.510.10:FF:000021">
    <property type="entry name" value="Serine/threonine protein kinase"/>
    <property type="match status" value="1"/>
</dbReference>
<dbReference type="PROSITE" id="PS50011">
    <property type="entry name" value="PROTEIN_KINASE_DOM"/>
    <property type="match status" value="1"/>
</dbReference>
<keyword evidence="6 7" id="KW-0067">ATP-binding</keyword>
<keyword evidence="4 7" id="KW-0547">Nucleotide-binding</keyword>
<dbReference type="RefSeq" id="WP_012233054.1">
    <property type="nucleotide sequence ID" value="NC_010162.1"/>
</dbReference>
<dbReference type="EMBL" id="AM746676">
    <property type="protein sequence ID" value="CAN90576.1"/>
    <property type="molecule type" value="Genomic_DNA"/>
</dbReference>
<dbReference type="SMART" id="SM00220">
    <property type="entry name" value="S_TKc"/>
    <property type="match status" value="1"/>
</dbReference>
<evidence type="ECO:0000256" key="2">
    <source>
        <dbReference type="ARBA" id="ARBA00022527"/>
    </source>
</evidence>
<reference evidence="10 11" key="1">
    <citation type="journal article" date="2007" name="Nat. Biotechnol.">
        <title>Complete genome sequence of the myxobacterium Sorangium cellulosum.</title>
        <authorList>
            <person name="Schneiker S."/>
            <person name="Perlova O."/>
            <person name="Kaiser O."/>
            <person name="Gerth K."/>
            <person name="Alici A."/>
            <person name="Altmeyer M.O."/>
            <person name="Bartels D."/>
            <person name="Bekel T."/>
            <person name="Beyer S."/>
            <person name="Bode E."/>
            <person name="Bode H.B."/>
            <person name="Bolten C.J."/>
            <person name="Choudhuri J.V."/>
            <person name="Doss S."/>
            <person name="Elnakady Y.A."/>
            <person name="Frank B."/>
            <person name="Gaigalat L."/>
            <person name="Goesmann A."/>
            <person name="Groeger C."/>
            <person name="Gross F."/>
            <person name="Jelsbak L."/>
            <person name="Jelsbak L."/>
            <person name="Kalinowski J."/>
            <person name="Kegler C."/>
            <person name="Knauber T."/>
            <person name="Konietzny S."/>
            <person name="Kopp M."/>
            <person name="Krause L."/>
            <person name="Krug D."/>
            <person name="Linke B."/>
            <person name="Mahmud T."/>
            <person name="Martinez-Arias R."/>
            <person name="McHardy A.C."/>
            <person name="Merai M."/>
            <person name="Meyer F."/>
            <person name="Mormann S."/>
            <person name="Munoz-Dorado J."/>
            <person name="Perez J."/>
            <person name="Pradella S."/>
            <person name="Rachid S."/>
            <person name="Raddatz G."/>
            <person name="Rosenau F."/>
            <person name="Rueckert C."/>
            <person name="Sasse F."/>
            <person name="Scharfe M."/>
            <person name="Schuster S.C."/>
            <person name="Suen G."/>
            <person name="Treuner-Lange A."/>
            <person name="Velicer G.J."/>
            <person name="Vorholter F.-J."/>
            <person name="Weissman K.J."/>
            <person name="Welch R.D."/>
            <person name="Wenzel S.C."/>
            <person name="Whitworth D.E."/>
            <person name="Wilhelm S."/>
            <person name="Wittmann C."/>
            <person name="Bloecker H."/>
            <person name="Puehler A."/>
            <person name="Mueller R."/>
        </authorList>
    </citation>
    <scope>NUCLEOTIDE SEQUENCE [LARGE SCALE GENOMIC DNA]</scope>
    <source>
        <strain evidence="11">So ce56</strain>
    </source>
</reference>
<dbReference type="PANTHER" id="PTHR43289">
    <property type="entry name" value="MITOGEN-ACTIVATED PROTEIN KINASE KINASE KINASE 20-RELATED"/>
    <property type="match status" value="1"/>
</dbReference>
<evidence type="ECO:0000256" key="5">
    <source>
        <dbReference type="ARBA" id="ARBA00022777"/>
    </source>
</evidence>
<dbReference type="Gene3D" id="3.30.200.20">
    <property type="entry name" value="Phosphorylase Kinase, domain 1"/>
    <property type="match status" value="1"/>
</dbReference>
<dbReference type="Proteomes" id="UP000002139">
    <property type="component" value="Chromosome"/>
</dbReference>
<dbReference type="OrthoDB" id="9801841at2"/>